<dbReference type="GO" id="GO:0016705">
    <property type="term" value="F:oxidoreductase activity, acting on paired donors, with incorporation or reduction of molecular oxygen"/>
    <property type="evidence" value="ECO:0007669"/>
    <property type="project" value="InterPro"/>
</dbReference>
<dbReference type="InterPro" id="IPR036661">
    <property type="entry name" value="Luciferase-like_sf"/>
</dbReference>
<organism evidence="1 2">
    <name type="scientific">Actinocatenispora rupis</name>
    <dbReference type="NCBI Taxonomy" id="519421"/>
    <lineage>
        <taxon>Bacteria</taxon>
        <taxon>Bacillati</taxon>
        <taxon>Actinomycetota</taxon>
        <taxon>Actinomycetes</taxon>
        <taxon>Micromonosporales</taxon>
        <taxon>Micromonosporaceae</taxon>
        <taxon>Actinocatenispora</taxon>
    </lineage>
</organism>
<reference evidence="1" key="1">
    <citation type="submission" date="2021-01" db="EMBL/GenBank/DDBJ databases">
        <title>Whole genome shotgun sequence of Actinocatenispora rupis NBRC 107355.</title>
        <authorList>
            <person name="Komaki H."/>
            <person name="Tamura T."/>
        </authorList>
    </citation>
    <scope>NUCLEOTIDE SEQUENCE</scope>
    <source>
        <strain evidence="1">NBRC 107355</strain>
    </source>
</reference>
<name>A0A8J3JES3_9ACTN</name>
<keyword evidence="2" id="KW-1185">Reference proteome</keyword>
<sequence length="123" mass="13534">MIGTYGGIVGAASLLARLLKRRPPRAIDRARAQFRWFAGGWKVNAELPGTAAFAAATRFVRREDVADNIPCGPRVRPIVDAVREYRGAGFTDVAVCQIGDRTQREFLRFADDTLLPALKESMA</sequence>
<proteinExistence type="predicted"/>
<dbReference type="EMBL" id="BOMB01000032">
    <property type="protein sequence ID" value="GID14608.1"/>
    <property type="molecule type" value="Genomic_DNA"/>
</dbReference>
<dbReference type="AlphaFoldDB" id="A0A8J3JES3"/>
<evidence type="ECO:0008006" key="3">
    <source>
        <dbReference type="Google" id="ProtNLM"/>
    </source>
</evidence>
<evidence type="ECO:0000313" key="1">
    <source>
        <dbReference type="EMBL" id="GID14608.1"/>
    </source>
</evidence>
<dbReference type="Proteomes" id="UP000612808">
    <property type="component" value="Unassembled WGS sequence"/>
</dbReference>
<gene>
    <name evidence="1" type="ORF">Aru02nite_54970</name>
</gene>
<protein>
    <recommendedName>
        <fullName evidence="3">Luciferase-like monooxygenase</fullName>
    </recommendedName>
</protein>
<accession>A0A8J3JES3</accession>
<evidence type="ECO:0000313" key="2">
    <source>
        <dbReference type="Proteomes" id="UP000612808"/>
    </source>
</evidence>
<dbReference type="RefSeq" id="WP_203662431.1">
    <property type="nucleotide sequence ID" value="NZ_BAAAZM010000017.1"/>
</dbReference>
<comment type="caution">
    <text evidence="1">The sequence shown here is derived from an EMBL/GenBank/DDBJ whole genome shotgun (WGS) entry which is preliminary data.</text>
</comment>
<dbReference type="SUPFAM" id="SSF51679">
    <property type="entry name" value="Bacterial luciferase-like"/>
    <property type="match status" value="1"/>
</dbReference>